<comment type="caution">
    <text evidence="2">The sequence shown here is derived from an EMBL/GenBank/DDBJ whole genome shotgun (WGS) entry which is preliminary data.</text>
</comment>
<dbReference type="Proteomes" id="UP001162164">
    <property type="component" value="Unassembled WGS sequence"/>
</dbReference>
<reference evidence="2" key="1">
    <citation type="journal article" date="2023" name="Insect Mol. Biol.">
        <title>Genome sequencing provides insights into the evolution of gene families encoding plant cell wall-degrading enzymes in longhorned beetles.</title>
        <authorList>
            <person name="Shin N.R."/>
            <person name="Okamura Y."/>
            <person name="Kirsch R."/>
            <person name="Pauchet Y."/>
        </authorList>
    </citation>
    <scope>NUCLEOTIDE SEQUENCE</scope>
    <source>
        <strain evidence="2">MMC_N1</strain>
    </source>
</reference>
<proteinExistence type="predicted"/>
<evidence type="ECO:0000313" key="3">
    <source>
        <dbReference type="Proteomes" id="UP001162164"/>
    </source>
</evidence>
<keyword evidence="3" id="KW-1185">Reference proteome</keyword>
<organism evidence="2 3">
    <name type="scientific">Molorchus minor</name>
    <dbReference type="NCBI Taxonomy" id="1323400"/>
    <lineage>
        <taxon>Eukaryota</taxon>
        <taxon>Metazoa</taxon>
        <taxon>Ecdysozoa</taxon>
        <taxon>Arthropoda</taxon>
        <taxon>Hexapoda</taxon>
        <taxon>Insecta</taxon>
        <taxon>Pterygota</taxon>
        <taxon>Neoptera</taxon>
        <taxon>Endopterygota</taxon>
        <taxon>Coleoptera</taxon>
        <taxon>Polyphaga</taxon>
        <taxon>Cucujiformia</taxon>
        <taxon>Chrysomeloidea</taxon>
        <taxon>Cerambycidae</taxon>
        <taxon>Lamiinae</taxon>
        <taxon>Monochamini</taxon>
        <taxon>Molorchus</taxon>
    </lineage>
</organism>
<feature type="region of interest" description="Disordered" evidence="1">
    <location>
        <begin position="41"/>
        <end position="165"/>
    </location>
</feature>
<accession>A0ABQ9JJ92</accession>
<dbReference type="EMBL" id="JAPWTJ010000519">
    <property type="protein sequence ID" value="KAJ8977679.1"/>
    <property type="molecule type" value="Genomic_DNA"/>
</dbReference>
<evidence type="ECO:0000313" key="2">
    <source>
        <dbReference type="EMBL" id="KAJ8977679.1"/>
    </source>
</evidence>
<name>A0ABQ9JJ92_9CUCU</name>
<feature type="compositionally biased region" description="Basic and acidic residues" evidence="1">
    <location>
        <begin position="57"/>
        <end position="90"/>
    </location>
</feature>
<gene>
    <name evidence="2" type="ORF">NQ317_018884</name>
</gene>
<protein>
    <submittedName>
        <fullName evidence="2">Uncharacterized protein</fullName>
    </submittedName>
</protein>
<evidence type="ECO:0000256" key="1">
    <source>
        <dbReference type="SAM" id="MobiDB-lite"/>
    </source>
</evidence>
<sequence>MMDINLENLRSPKNPINSATAQRAVIFGRDASAGAVDVCQRTGSGEAAGGKMSTTAESEKRGGVLHKDTATRERVRVNKPNRETELERPKSNTRRLKREKAAPADPLQKSRPFASTNSEGPATLDPPAGARGSLKGAVSSAIGKANRVPKTAGSKGHNQPREPAQ</sequence>